<reference evidence="1" key="2">
    <citation type="submission" date="2020-11" db="EMBL/GenBank/DDBJ databases">
        <authorList>
            <person name="McCartney M.A."/>
            <person name="Auch B."/>
            <person name="Kono T."/>
            <person name="Mallez S."/>
            <person name="Becker A."/>
            <person name="Gohl D.M."/>
            <person name="Silverstein K.A.T."/>
            <person name="Koren S."/>
            <person name="Bechman K.B."/>
            <person name="Herman A."/>
            <person name="Abrahante J.E."/>
            <person name="Garbe J."/>
        </authorList>
    </citation>
    <scope>NUCLEOTIDE SEQUENCE</scope>
    <source>
        <strain evidence="1">Duluth1</strain>
        <tissue evidence="1">Whole animal</tissue>
    </source>
</reference>
<name>A0A9D4JYF8_DREPO</name>
<protein>
    <submittedName>
        <fullName evidence="1">Uncharacterized protein</fullName>
    </submittedName>
</protein>
<gene>
    <name evidence="1" type="ORF">DPMN_130496</name>
</gene>
<sequence>MSMLESIVLYRFPENGGKFKYIMSIPRDKREVCSWKLCQKGPRPQEVGLPPHSCHEHTPALTSNNNELKSGMEKRNLAQIKC</sequence>
<accession>A0A9D4JYF8</accession>
<reference evidence="1" key="1">
    <citation type="journal article" date="2019" name="bioRxiv">
        <title>The Genome of the Zebra Mussel, Dreissena polymorpha: A Resource for Invasive Species Research.</title>
        <authorList>
            <person name="McCartney M.A."/>
            <person name="Auch B."/>
            <person name="Kono T."/>
            <person name="Mallez S."/>
            <person name="Zhang Y."/>
            <person name="Obille A."/>
            <person name="Becker A."/>
            <person name="Abrahante J.E."/>
            <person name="Garbe J."/>
            <person name="Badalamenti J.P."/>
            <person name="Herman A."/>
            <person name="Mangelson H."/>
            <person name="Liachko I."/>
            <person name="Sullivan S."/>
            <person name="Sone E.D."/>
            <person name="Koren S."/>
            <person name="Silverstein K.A.T."/>
            <person name="Beckman K.B."/>
            <person name="Gohl D.M."/>
        </authorList>
    </citation>
    <scope>NUCLEOTIDE SEQUENCE</scope>
    <source>
        <strain evidence="1">Duluth1</strain>
        <tissue evidence="1">Whole animal</tissue>
    </source>
</reference>
<dbReference type="AlphaFoldDB" id="A0A9D4JYF8"/>
<keyword evidence="2" id="KW-1185">Reference proteome</keyword>
<dbReference type="EMBL" id="JAIWYP010000005">
    <property type="protein sequence ID" value="KAH3828516.1"/>
    <property type="molecule type" value="Genomic_DNA"/>
</dbReference>
<proteinExistence type="predicted"/>
<comment type="caution">
    <text evidence="1">The sequence shown here is derived from an EMBL/GenBank/DDBJ whole genome shotgun (WGS) entry which is preliminary data.</text>
</comment>
<dbReference type="Proteomes" id="UP000828390">
    <property type="component" value="Unassembled WGS sequence"/>
</dbReference>
<organism evidence="1 2">
    <name type="scientific">Dreissena polymorpha</name>
    <name type="common">Zebra mussel</name>
    <name type="synonym">Mytilus polymorpha</name>
    <dbReference type="NCBI Taxonomy" id="45954"/>
    <lineage>
        <taxon>Eukaryota</taxon>
        <taxon>Metazoa</taxon>
        <taxon>Spiralia</taxon>
        <taxon>Lophotrochozoa</taxon>
        <taxon>Mollusca</taxon>
        <taxon>Bivalvia</taxon>
        <taxon>Autobranchia</taxon>
        <taxon>Heteroconchia</taxon>
        <taxon>Euheterodonta</taxon>
        <taxon>Imparidentia</taxon>
        <taxon>Neoheterodontei</taxon>
        <taxon>Myida</taxon>
        <taxon>Dreissenoidea</taxon>
        <taxon>Dreissenidae</taxon>
        <taxon>Dreissena</taxon>
    </lineage>
</organism>
<evidence type="ECO:0000313" key="1">
    <source>
        <dbReference type="EMBL" id="KAH3828516.1"/>
    </source>
</evidence>
<evidence type="ECO:0000313" key="2">
    <source>
        <dbReference type="Proteomes" id="UP000828390"/>
    </source>
</evidence>